<keyword evidence="1" id="KW-0812">Transmembrane</keyword>
<feature type="transmembrane region" description="Helical" evidence="1">
    <location>
        <begin position="234"/>
        <end position="255"/>
    </location>
</feature>
<name>A0A0H2R8P1_9AGAM</name>
<feature type="domain" description="DUF6534" evidence="2">
    <location>
        <begin position="173"/>
        <end position="260"/>
    </location>
</feature>
<keyword evidence="1" id="KW-0472">Membrane</keyword>
<dbReference type="PANTHER" id="PTHR40465:SF1">
    <property type="entry name" value="DUF6534 DOMAIN-CONTAINING PROTEIN"/>
    <property type="match status" value="1"/>
</dbReference>
<feature type="transmembrane region" description="Helical" evidence="1">
    <location>
        <begin position="49"/>
        <end position="74"/>
    </location>
</feature>
<sequence>MSSSSTGIGPLGLTMGAILVASWLAMALSGFLLFQAYHYFRGRPSHDHMFFGCLVVILCLLDFVHIGCIMVSLYHYLITNFGNIAVVKNDLPPSLGLTVGVTATITFIVQSFFSWRVWKLSKGKRVIPFILSLLITARLICGWTTTVKTIQVGTFGGFVIHVRWIFLVGLVLAVASDLLINASLCYWLNTSRNGMFHMDAILDRIILYSIETGALTSTVSITALICVATMPRNLIFIAVHFVISKLYINMFLASLNTRNSLRGLKESRHRSRALPTINLGNQRFGTEHALENSFALRPTASHRYYSGGIMTTTVTEVHRDEKGVCLDIKPDQCSDSMEESSMSVKMDASC</sequence>
<accession>A0A0H2R8P1</accession>
<protein>
    <recommendedName>
        <fullName evidence="2">DUF6534 domain-containing protein</fullName>
    </recommendedName>
</protein>
<feature type="transmembrane region" description="Helical" evidence="1">
    <location>
        <begin position="12"/>
        <end position="37"/>
    </location>
</feature>
<dbReference type="STRING" id="27342.A0A0H2R8P1"/>
<dbReference type="Pfam" id="PF20152">
    <property type="entry name" value="DUF6534"/>
    <property type="match status" value="1"/>
</dbReference>
<keyword evidence="1" id="KW-1133">Transmembrane helix</keyword>
<evidence type="ECO:0000313" key="3">
    <source>
        <dbReference type="EMBL" id="KLO07737.1"/>
    </source>
</evidence>
<evidence type="ECO:0000259" key="2">
    <source>
        <dbReference type="Pfam" id="PF20152"/>
    </source>
</evidence>
<evidence type="ECO:0000313" key="4">
    <source>
        <dbReference type="Proteomes" id="UP000053477"/>
    </source>
</evidence>
<feature type="transmembrane region" description="Helical" evidence="1">
    <location>
        <begin position="165"/>
        <end position="184"/>
    </location>
</feature>
<gene>
    <name evidence="3" type="ORF">SCHPADRAFT_1001444</name>
</gene>
<dbReference type="OrthoDB" id="3206554at2759"/>
<feature type="transmembrane region" description="Helical" evidence="1">
    <location>
        <begin position="205"/>
        <end position="228"/>
    </location>
</feature>
<evidence type="ECO:0000256" key="1">
    <source>
        <dbReference type="SAM" id="Phobius"/>
    </source>
</evidence>
<organism evidence="3 4">
    <name type="scientific">Schizopora paradoxa</name>
    <dbReference type="NCBI Taxonomy" id="27342"/>
    <lineage>
        <taxon>Eukaryota</taxon>
        <taxon>Fungi</taxon>
        <taxon>Dikarya</taxon>
        <taxon>Basidiomycota</taxon>
        <taxon>Agaricomycotina</taxon>
        <taxon>Agaricomycetes</taxon>
        <taxon>Hymenochaetales</taxon>
        <taxon>Schizoporaceae</taxon>
        <taxon>Schizopora</taxon>
    </lineage>
</organism>
<dbReference type="AlphaFoldDB" id="A0A0H2R8P1"/>
<feature type="transmembrane region" description="Helical" evidence="1">
    <location>
        <begin position="126"/>
        <end position="145"/>
    </location>
</feature>
<dbReference type="InterPro" id="IPR045339">
    <property type="entry name" value="DUF6534"/>
</dbReference>
<dbReference type="Proteomes" id="UP000053477">
    <property type="component" value="Unassembled WGS sequence"/>
</dbReference>
<proteinExistence type="predicted"/>
<dbReference type="InParanoid" id="A0A0H2R8P1"/>
<reference evidence="3 4" key="1">
    <citation type="submission" date="2015-04" db="EMBL/GenBank/DDBJ databases">
        <title>Complete genome sequence of Schizopora paradoxa KUC8140, a cosmopolitan wood degrader in East Asia.</title>
        <authorList>
            <consortium name="DOE Joint Genome Institute"/>
            <person name="Min B."/>
            <person name="Park H."/>
            <person name="Jang Y."/>
            <person name="Kim J.-J."/>
            <person name="Kim K.H."/>
            <person name="Pangilinan J."/>
            <person name="Lipzen A."/>
            <person name="Riley R."/>
            <person name="Grigoriev I.V."/>
            <person name="Spatafora J.W."/>
            <person name="Choi I.-G."/>
        </authorList>
    </citation>
    <scope>NUCLEOTIDE SEQUENCE [LARGE SCALE GENOMIC DNA]</scope>
    <source>
        <strain evidence="3 4">KUC8140</strain>
    </source>
</reference>
<keyword evidence="4" id="KW-1185">Reference proteome</keyword>
<dbReference type="PANTHER" id="PTHR40465">
    <property type="entry name" value="CHROMOSOME 1, WHOLE GENOME SHOTGUN SEQUENCE"/>
    <property type="match status" value="1"/>
</dbReference>
<dbReference type="EMBL" id="KQ086123">
    <property type="protein sequence ID" value="KLO07737.1"/>
    <property type="molecule type" value="Genomic_DNA"/>
</dbReference>
<feature type="transmembrane region" description="Helical" evidence="1">
    <location>
        <begin position="94"/>
        <end position="114"/>
    </location>
</feature>